<dbReference type="EMBL" id="VFOZ01000001">
    <property type="protein sequence ID" value="TQL99337.1"/>
    <property type="molecule type" value="Genomic_DNA"/>
</dbReference>
<dbReference type="InterPro" id="IPR000524">
    <property type="entry name" value="Tscrpt_reg_HTH_GntR"/>
</dbReference>
<dbReference type="GO" id="GO:0030170">
    <property type="term" value="F:pyridoxal phosphate binding"/>
    <property type="evidence" value="ECO:0007669"/>
    <property type="project" value="InterPro"/>
</dbReference>
<dbReference type="InterPro" id="IPR051446">
    <property type="entry name" value="HTH_trans_reg/aminotransferase"/>
</dbReference>
<dbReference type="Pfam" id="PF00392">
    <property type="entry name" value="GntR"/>
    <property type="match status" value="1"/>
</dbReference>
<name>A0A543CQX6_9ACTN</name>
<dbReference type="GO" id="GO:0003677">
    <property type="term" value="F:DNA binding"/>
    <property type="evidence" value="ECO:0007669"/>
    <property type="project" value="UniProtKB-KW"/>
</dbReference>
<dbReference type="SUPFAM" id="SSF46785">
    <property type="entry name" value="Winged helix' DNA-binding domain"/>
    <property type="match status" value="1"/>
</dbReference>
<dbReference type="InterPro" id="IPR004839">
    <property type="entry name" value="Aminotransferase_I/II_large"/>
</dbReference>
<dbReference type="SUPFAM" id="SSF53383">
    <property type="entry name" value="PLP-dependent transferases"/>
    <property type="match status" value="1"/>
</dbReference>
<dbReference type="CDD" id="cd00609">
    <property type="entry name" value="AAT_like"/>
    <property type="match status" value="1"/>
</dbReference>
<dbReference type="Proteomes" id="UP000316096">
    <property type="component" value="Unassembled WGS sequence"/>
</dbReference>
<keyword evidence="2" id="KW-0663">Pyridoxal phosphate</keyword>
<keyword evidence="7" id="KW-0032">Aminotransferase</keyword>
<evidence type="ECO:0000256" key="2">
    <source>
        <dbReference type="ARBA" id="ARBA00022898"/>
    </source>
</evidence>
<sequence length="472" mass="51154">MSRHQFDLPVVVERRTELPLSVQVGRQLREAMNDGRVRAGERLPSSRALASALGVSRTVVTAAYEQLYAEGWLEGRHGSGTYVADIATDDAVRAESTAHRGPGRPAEAPDIDLRPGIPWVDGLDTPAWRRAWRLAVTVPPVARPDPRGLPGLRTALVDYLRRSRGVACSRERVLVTRGATNGLDLLAATIVRPGDRVGVEEPGYPTAREVLAARGAEVVPCPVDEDGLVVDALPGGLRLIYTTPSHQYPLGGRLPVPRRQALLAWARRNGALVVEDDYDSEFRYDVAPLPALYGLGPDLTIYLGTTSKTLAPGLGAGWLVARPDLVEAIAETRGRLSDRTAVVPQEAVRILLERGDLDRHVRRMRAEYARRRVAVVETLGHLPLRGDTAGLHLVVELPEGVTGEVTERAAERGVLLATLEERHAVTPGVHGLVIGYGGATEPQIRSGCSLVRELVREAVRAAAAEPARHRRT</sequence>
<dbReference type="SMART" id="SM00345">
    <property type="entry name" value="HTH_GNTR"/>
    <property type="match status" value="1"/>
</dbReference>
<feature type="domain" description="HTH gntR-type" evidence="6">
    <location>
        <begin position="18"/>
        <end position="86"/>
    </location>
</feature>
<proteinExistence type="inferred from homology"/>
<dbReference type="AlphaFoldDB" id="A0A543CQX6"/>
<keyword evidence="5" id="KW-0804">Transcription</keyword>
<dbReference type="CDD" id="cd07377">
    <property type="entry name" value="WHTH_GntR"/>
    <property type="match status" value="1"/>
</dbReference>
<dbReference type="RefSeq" id="WP_246122004.1">
    <property type="nucleotide sequence ID" value="NZ_VFOZ01000001.1"/>
</dbReference>
<evidence type="ECO:0000259" key="6">
    <source>
        <dbReference type="PROSITE" id="PS50949"/>
    </source>
</evidence>
<evidence type="ECO:0000313" key="8">
    <source>
        <dbReference type="Proteomes" id="UP000316096"/>
    </source>
</evidence>
<evidence type="ECO:0000256" key="4">
    <source>
        <dbReference type="ARBA" id="ARBA00023125"/>
    </source>
</evidence>
<dbReference type="PANTHER" id="PTHR46577:SF1">
    <property type="entry name" value="HTH-TYPE TRANSCRIPTIONAL REGULATORY PROTEIN GABR"/>
    <property type="match status" value="1"/>
</dbReference>
<keyword evidence="8" id="KW-1185">Reference proteome</keyword>
<dbReference type="PRINTS" id="PR00035">
    <property type="entry name" value="HTHGNTR"/>
</dbReference>
<keyword evidence="7" id="KW-0808">Transferase</keyword>
<dbReference type="Pfam" id="PF00155">
    <property type="entry name" value="Aminotran_1_2"/>
    <property type="match status" value="1"/>
</dbReference>
<dbReference type="PROSITE" id="PS50949">
    <property type="entry name" value="HTH_GNTR"/>
    <property type="match status" value="1"/>
</dbReference>
<evidence type="ECO:0000256" key="5">
    <source>
        <dbReference type="ARBA" id="ARBA00023163"/>
    </source>
</evidence>
<dbReference type="Gene3D" id="3.40.640.10">
    <property type="entry name" value="Type I PLP-dependent aspartate aminotransferase-like (Major domain)"/>
    <property type="match status" value="1"/>
</dbReference>
<keyword evidence="4" id="KW-0238">DNA-binding</keyword>
<dbReference type="GO" id="GO:0003700">
    <property type="term" value="F:DNA-binding transcription factor activity"/>
    <property type="evidence" value="ECO:0007669"/>
    <property type="project" value="InterPro"/>
</dbReference>
<comment type="caution">
    <text evidence="7">The sequence shown here is derived from an EMBL/GenBank/DDBJ whole genome shotgun (WGS) entry which is preliminary data.</text>
</comment>
<dbReference type="InterPro" id="IPR036390">
    <property type="entry name" value="WH_DNA-bd_sf"/>
</dbReference>
<protein>
    <submittedName>
        <fullName evidence="7">GntR family transcriptional regulator/MocR family aminotransferase</fullName>
    </submittedName>
</protein>
<evidence type="ECO:0000256" key="1">
    <source>
        <dbReference type="ARBA" id="ARBA00005384"/>
    </source>
</evidence>
<reference evidence="7 8" key="1">
    <citation type="submission" date="2019-06" db="EMBL/GenBank/DDBJ databases">
        <title>Sequencing the genomes of 1000 actinobacteria strains.</title>
        <authorList>
            <person name="Klenk H.-P."/>
        </authorList>
    </citation>
    <scope>NUCLEOTIDE SEQUENCE [LARGE SCALE GENOMIC DNA]</scope>
    <source>
        <strain evidence="7 8">DSM 102200</strain>
    </source>
</reference>
<dbReference type="Gene3D" id="1.10.10.10">
    <property type="entry name" value="Winged helix-like DNA-binding domain superfamily/Winged helix DNA-binding domain"/>
    <property type="match status" value="1"/>
</dbReference>
<evidence type="ECO:0000256" key="3">
    <source>
        <dbReference type="ARBA" id="ARBA00023015"/>
    </source>
</evidence>
<accession>A0A543CQX6</accession>
<dbReference type="GO" id="GO:0008483">
    <property type="term" value="F:transaminase activity"/>
    <property type="evidence" value="ECO:0007669"/>
    <property type="project" value="UniProtKB-KW"/>
</dbReference>
<comment type="similarity">
    <text evidence="1">In the C-terminal section; belongs to the class-I pyridoxal-phosphate-dependent aminotransferase family.</text>
</comment>
<organism evidence="7 8">
    <name type="scientific">Actinoallomurus bryophytorum</name>
    <dbReference type="NCBI Taxonomy" id="1490222"/>
    <lineage>
        <taxon>Bacteria</taxon>
        <taxon>Bacillati</taxon>
        <taxon>Actinomycetota</taxon>
        <taxon>Actinomycetes</taxon>
        <taxon>Streptosporangiales</taxon>
        <taxon>Thermomonosporaceae</taxon>
        <taxon>Actinoallomurus</taxon>
    </lineage>
</organism>
<evidence type="ECO:0000313" key="7">
    <source>
        <dbReference type="EMBL" id="TQL99337.1"/>
    </source>
</evidence>
<dbReference type="InterPro" id="IPR015421">
    <property type="entry name" value="PyrdxlP-dep_Trfase_major"/>
</dbReference>
<dbReference type="InterPro" id="IPR036388">
    <property type="entry name" value="WH-like_DNA-bd_sf"/>
</dbReference>
<gene>
    <name evidence="7" type="ORF">FB559_5015</name>
</gene>
<keyword evidence="3" id="KW-0805">Transcription regulation</keyword>
<dbReference type="InterPro" id="IPR015424">
    <property type="entry name" value="PyrdxlP-dep_Trfase"/>
</dbReference>
<dbReference type="PANTHER" id="PTHR46577">
    <property type="entry name" value="HTH-TYPE TRANSCRIPTIONAL REGULATORY PROTEIN GABR"/>
    <property type="match status" value="1"/>
</dbReference>